<dbReference type="InterPro" id="IPR051172">
    <property type="entry name" value="Chlamydia_OmcB"/>
</dbReference>
<evidence type="ECO:0000259" key="2">
    <source>
        <dbReference type="SMART" id="SM01360"/>
    </source>
</evidence>
<evidence type="ECO:0000313" key="3">
    <source>
        <dbReference type="EMBL" id="QJW95666.1"/>
    </source>
</evidence>
<feature type="chain" id="PRO_5027112374" description="Alpha-2-macroglobulin domain-containing protein" evidence="1">
    <location>
        <begin position="26"/>
        <end position="780"/>
    </location>
</feature>
<feature type="domain" description="Alpha-2-macroglobulin" evidence="2">
    <location>
        <begin position="377"/>
        <end position="469"/>
    </location>
</feature>
<dbReference type="PANTHER" id="PTHR34819:SF3">
    <property type="entry name" value="CELL SURFACE PROTEIN"/>
    <property type="match status" value="1"/>
</dbReference>
<proteinExistence type="predicted"/>
<dbReference type="Gene3D" id="2.60.40.10">
    <property type="entry name" value="Immunoglobulins"/>
    <property type="match status" value="3"/>
</dbReference>
<keyword evidence="1" id="KW-0732">Signal</keyword>
<evidence type="ECO:0000313" key="4">
    <source>
        <dbReference type="Proteomes" id="UP000503447"/>
    </source>
</evidence>
<dbReference type="SMART" id="SM01360">
    <property type="entry name" value="A2M"/>
    <property type="match status" value="1"/>
</dbReference>
<feature type="signal peptide" evidence="1">
    <location>
        <begin position="1"/>
        <end position="25"/>
    </location>
</feature>
<dbReference type="InterPro" id="IPR013783">
    <property type="entry name" value="Ig-like_fold"/>
</dbReference>
<dbReference type="KEGG" id="ftj:FTUN_3220"/>
<dbReference type="PANTHER" id="PTHR34819">
    <property type="entry name" value="LARGE CYSTEINE-RICH PERIPLASMIC PROTEIN OMCB"/>
    <property type="match status" value="1"/>
</dbReference>
<organism evidence="3 4">
    <name type="scientific">Frigoriglobus tundricola</name>
    <dbReference type="NCBI Taxonomy" id="2774151"/>
    <lineage>
        <taxon>Bacteria</taxon>
        <taxon>Pseudomonadati</taxon>
        <taxon>Planctomycetota</taxon>
        <taxon>Planctomycetia</taxon>
        <taxon>Gemmatales</taxon>
        <taxon>Gemmataceae</taxon>
        <taxon>Frigoriglobus</taxon>
    </lineage>
</organism>
<reference evidence="4" key="1">
    <citation type="submission" date="2020-05" db="EMBL/GenBank/DDBJ databases">
        <title>Frigoriglobus tundricola gen. nov., sp. nov., a psychrotolerant cellulolytic planctomycete of the family Gemmataceae with two divergent copies of 16S rRNA gene.</title>
        <authorList>
            <person name="Kulichevskaya I.S."/>
            <person name="Ivanova A.A."/>
            <person name="Naumoff D.G."/>
            <person name="Beletsky A.V."/>
            <person name="Rijpstra W.I.C."/>
            <person name="Sinninghe Damste J.S."/>
            <person name="Mardanov A.V."/>
            <person name="Ravin N.V."/>
            <person name="Dedysh S.N."/>
        </authorList>
    </citation>
    <scope>NUCLEOTIDE SEQUENCE [LARGE SCALE GENOMIC DNA]</scope>
    <source>
        <strain evidence="4">PL17</strain>
    </source>
</reference>
<accession>A0A6M5YQM3</accession>
<dbReference type="InterPro" id="IPR001434">
    <property type="entry name" value="OmcB-like_DUF11"/>
</dbReference>
<dbReference type="RefSeq" id="WP_171471410.1">
    <property type="nucleotide sequence ID" value="NZ_CP053452.2"/>
</dbReference>
<name>A0A6M5YQM3_9BACT</name>
<protein>
    <recommendedName>
        <fullName evidence="2">Alpha-2-macroglobulin domain-containing protein</fullName>
    </recommendedName>
</protein>
<keyword evidence="4" id="KW-1185">Reference proteome</keyword>
<dbReference type="AlphaFoldDB" id="A0A6M5YQM3"/>
<dbReference type="Pfam" id="PF01345">
    <property type="entry name" value="DUF11"/>
    <property type="match status" value="2"/>
</dbReference>
<dbReference type="Proteomes" id="UP000503447">
    <property type="component" value="Chromosome"/>
</dbReference>
<sequence length="780" mass="80834">MSARLAALVLSAVALPAAGCTYNPAAFPFIVPPGPIQQTHAKPRGFGYFRDYDPKATRIEVKPNGQANAPLGSQIVLVASVLDKEGRPRRDRRVEWMIEGPGNIIEADESGLYAGRGYKVDNKYAVTYTSYIPKKMTRGNDDPKDDVAIEPGQTFVVISSAIPGETVVTAYAPEVYNWDNGRVVTKVVWGDGRFSFPAPTTVRIGGETTLTTTVTPSATEPQSAFRVRYRVIDGPAAVLVSKSAAGTGTSLAGSGATETEAATDENGAAAVRLVESDPKPGRTRIAVEVLKAPDTGTGPGTVVGRRDVTVEWAKAELKLRVNAPQAASPNGPFPVTVALDNTTGVESKDARVRVTLSDGAVLGSSEPPPIKQDEKGALIFDLPPVSGKGKQAVTLQVQPKKLGSVTIMAEAVTGDGMQANTSAVTRIEQGKLQLHLEAPSVGLAGERIPVRIAVTNGSTTPAENVTVWAAFDAGLTSASGANPVEIAGGTIAPGHTQTFDLPLAAKATGRYGVRASATGDGNLSAKADPIAVDVRRAELAVALNGPKIAYIGQGADWTLTVANRGEATLSNVAARVTVPAELNVTTADGGSISAGLVEWKLGDLRAGEQKSFKFSGETSKFAAQAVVSAAVSGDVVNNGANVGAPVEGKAETALAVIGTPALALELATPPGLVEVGKRVSYQIRVKNQGTVSAQKIDVTAFAPPELKAVRGSGGTADARIDGTGRITFPTVDELQPGQTLTLTVEVDTAQAGDARFKVEVAAAHIKNTLKEEQSTRITGK</sequence>
<dbReference type="EMBL" id="CP053452">
    <property type="protein sequence ID" value="QJW95666.1"/>
    <property type="molecule type" value="Genomic_DNA"/>
</dbReference>
<dbReference type="InterPro" id="IPR001599">
    <property type="entry name" value="Macroglobln_a2"/>
</dbReference>
<dbReference type="GO" id="GO:0004866">
    <property type="term" value="F:endopeptidase inhibitor activity"/>
    <property type="evidence" value="ECO:0007669"/>
    <property type="project" value="InterPro"/>
</dbReference>
<gene>
    <name evidence="3" type="ORF">FTUN_3220</name>
</gene>
<evidence type="ECO:0000256" key="1">
    <source>
        <dbReference type="SAM" id="SignalP"/>
    </source>
</evidence>